<dbReference type="Proteomes" id="UP000278886">
    <property type="component" value="Chromosome"/>
</dbReference>
<dbReference type="EMBL" id="CP032630">
    <property type="protein sequence ID" value="AYF97500.1"/>
    <property type="molecule type" value="Genomic_DNA"/>
</dbReference>
<name>A0A387BG70_9MICO</name>
<accession>A0A387BG70</accession>
<evidence type="ECO:0008006" key="3">
    <source>
        <dbReference type="Google" id="ProtNLM"/>
    </source>
</evidence>
<proteinExistence type="predicted"/>
<dbReference type="AlphaFoldDB" id="A0A387BG70"/>
<reference evidence="2" key="1">
    <citation type="submission" date="2018-09" db="EMBL/GenBank/DDBJ databases">
        <title>Genome sequencing of strain 2DFWR-13.</title>
        <authorList>
            <person name="Heo J."/>
            <person name="Kim S.-J."/>
            <person name="Kwon S.-W."/>
        </authorList>
    </citation>
    <scope>NUCLEOTIDE SEQUENCE [LARGE SCALE GENOMIC DNA]</scope>
    <source>
        <strain evidence="2">2DFWR-13</strain>
    </source>
</reference>
<dbReference type="OrthoDB" id="3418622at2"/>
<organism evidence="1 2">
    <name type="scientific">Protaetiibacter intestinalis</name>
    <dbReference type="NCBI Taxonomy" id="2419774"/>
    <lineage>
        <taxon>Bacteria</taxon>
        <taxon>Bacillati</taxon>
        <taxon>Actinomycetota</taxon>
        <taxon>Actinomycetes</taxon>
        <taxon>Micrococcales</taxon>
        <taxon>Microbacteriaceae</taxon>
        <taxon>Protaetiibacter</taxon>
    </lineage>
</organism>
<keyword evidence="2" id="KW-1185">Reference proteome</keyword>
<protein>
    <recommendedName>
        <fullName evidence="3">Abi family protein</fullName>
    </recommendedName>
</protein>
<sequence>MPRIEPATERLIGRPRLLRLLADVEGDHRRANDLFAWNVAAAGAAMEAVHVFELILRNALDRELRVWNANMNGDPDWLLTPHEFLHKSLRPADRAAALQRARRIAAERGRPVRHDDVLAQLSLGTWRYLLPSRSVKAKQRLWDAALSHAFPAWPGDWGPESVVTRVASAHELRNRVAHLEPLQHLDLRRVRRDMRSVCHAIGPDAARFFVQAERLIPIIETNPIA</sequence>
<dbReference type="KEGG" id="lyd:D7I47_03995"/>
<gene>
    <name evidence="1" type="ORF">D7I47_03995</name>
</gene>
<evidence type="ECO:0000313" key="1">
    <source>
        <dbReference type="EMBL" id="AYF97500.1"/>
    </source>
</evidence>
<dbReference type="RefSeq" id="WP_120761851.1">
    <property type="nucleotide sequence ID" value="NZ_CP032630.1"/>
</dbReference>
<evidence type="ECO:0000313" key="2">
    <source>
        <dbReference type="Proteomes" id="UP000278886"/>
    </source>
</evidence>